<reference evidence="2" key="1">
    <citation type="journal article" date="2016" name="Nat. Biotechnol.">
        <title>Sequencing wild and cultivated cassava and related species reveals extensive interspecific hybridization and genetic diversity.</title>
        <authorList>
            <person name="Bredeson J.V."/>
            <person name="Lyons J.B."/>
            <person name="Prochnik S.E."/>
            <person name="Wu G.A."/>
            <person name="Ha C.M."/>
            <person name="Edsinger-Gonzales E."/>
            <person name="Grimwood J."/>
            <person name="Schmutz J."/>
            <person name="Rabbi I.Y."/>
            <person name="Egesi C."/>
            <person name="Nauluvula P."/>
            <person name="Lebot V."/>
            <person name="Ndunguru J."/>
            <person name="Mkamilo G."/>
            <person name="Bart R.S."/>
            <person name="Setter T.L."/>
            <person name="Gleadow R.M."/>
            <person name="Kulakow P."/>
            <person name="Ferguson M.E."/>
            <person name="Rounsley S."/>
            <person name="Rokhsar D.S."/>
        </authorList>
    </citation>
    <scope>NUCLEOTIDE SEQUENCE [LARGE SCALE GENOMIC DNA]</scope>
    <source>
        <strain evidence="2">cv. AM560-2</strain>
    </source>
</reference>
<organism evidence="1 2">
    <name type="scientific">Manihot esculenta</name>
    <name type="common">Cassava</name>
    <name type="synonym">Jatropha manihot</name>
    <dbReference type="NCBI Taxonomy" id="3983"/>
    <lineage>
        <taxon>Eukaryota</taxon>
        <taxon>Viridiplantae</taxon>
        <taxon>Streptophyta</taxon>
        <taxon>Embryophyta</taxon>
        <taxon>Tracheophyta</taxon>
        <taxon>Spermatophyta</taxon>
        <taxon>Magnoliopsida</taxon>
        <taxon>eudicotyledons</taxon>
        <taxon>Gunneridae</taxon>
        <taxon>Pentapetalae</taxon>
        <taxon>rosids</taxon>
        <taxon>fabids</taxon>
        <taxon>Malpighiales</taxon>
        <taxon>Euphorbiaceae</taxon>
        <taxon>Crotonoideae</taxon>
        <taxon>Manihoteae</taxon>
        <taxon>Manihot</taxon>
    </lineage>
</organism>
<evidence type="ECO:0000313" key="2">
    <source>
        <dbReference type="Proteomes" id="UP000091857"/>
    </source>
</evidence>
<dbReference type="Proteomes" id="UP000091857">
    <property type="component" value="Chromosome 18"/>
</dbReference>
<keyword evidence="2" id="KW-1185">Reference proteome</keyword>
<dbReference type="EMBL" id="CM004404">
    <property type="protein sequence ID" value="KAG8632833.1"/>
    <property type="molecule type" value="Genomic_DNA"/>
</dbReference>
<proteinExistence type="predicted"/>
<gene>
    <name evidence="1" type="ORF">MANES_18G060200v8</name>
</gene>
<accession>A0ACB7FXW3</accession>
<name>A0ACB7FXW3_MANES</name>
<evidence type="ECO:0000313" key="1">
    <source>
        <dbReference type="EMBL" id="KAG8632833.1"/>
    </source>
</evidence>
<protein>
    <submittedName>
        <fullName evidence="1">Uncharacterized protein</fullName>
    </submittedName>
</protein>
<sequence length="513" mass="57958">MIKDEAILFFQNLFTVGRCMRNDSDLLSILVTVTPEMNEALCFPVSEEEIHQVVFQMGAFKAPGPDGYQETFFPRTRRFFTSMAVQLTKGLPYSKEPKQMIKVLPLNYSNGFGLHGDAYLIIKLPHSRLLRLFARSMVLALCFVTFFVFGNLFGASMLVSLPQPPAEPETASPYSSSIDLGLLPFLSRDLANEGLLKRGDKVLLLSNDNDRNGAVYISDHILNGNYDVDLISISDFDRQSTILDGSLDFVITFSFSSAQEFIDRTLKVGGIAVVQLNDNPSLVFNKPLNYKIVYLRKFQPTVMAMRKTNYNSNANVSTQRKLHAYRNEARKAALKNLEDVLLEPPRKSSGKSRKYLKKTRYLPDLMGDSLEDYPRRVFIDVGLPEKAGGSGTGWFAKHYPTRNLDFEMYKIETVTEKSSGKEVPQVEEVIGISGWLTKNVKEEEYVVMKADVEVVEEMMESKTVRLVDELFLECSPRGNGGKGNNGGRRAYWECLSLYGRLRDEGVAVHQWWG</sequence>
<comment type="caution">
    <text evidence="1">The sequence shown here is derived from an EMBL/GenBank/DDBJ whole genome shotgun (WGS) entry which is preliminary data.</text>
</comment>